<keyword evidence="4" id="KW-1015">Disulfide bond</keyword>
<evidence type="ECO:0000256" key="2">
    <source>
        <dbReference type="ARBA" id="ARBA00010093"/>
    </source>
</evidence>
<keyword evidence="8" id="KW-1185">Reference proteome</keyword>
<dbReference type="Pfam" id="PF00396">
    <property type="entry name" value="Granulin"/>
    <property type="match status" value="1"/>
</dbReference>
<dbReference type="Gene3D" id="2.10.25.160">
    <property type="entry name" value="Granulin"/>
    <property type="match status" value="1"/>
</dbReference>
<evidence type="ECO:0000256" key="1">
    <source>
        <dbReference type="ARBA" id="ARBA00004613"/>
    </source>
</evidence>
<organism evidence="7 8">
    <name type="scientific">Amphibalanus amphitrite</name>
    <name type="common">Striped barnacle</name>
    <name type="synonym">Balanus amphitrite</name>
    <dbReference type="NCBI Taxonomy" id="1232801"/>
    <lineage>
        <taxon>Eukaryota</taxon>
        <taxon>Metazoa</taxon>
        <taxon>Ecdysozoa</taxon>
        <taxon>Arthropoda</taxon>
        <taxon>Crustacea</taxon>
        <taxon>Multicrustacea</taxon>
        <taxon>Cirripedia</taxon>
        <taxon>Thoracica</taxon>
        <taxon>Thoracicalcarea</taxon>
        <taxon>Balanomorpha</taxon>
        <taxon>Balanoidea</taxon>
        <taxon>Balanidae</taxon>
        <taxon>Amphibalaninae</taxon>
        <taxon>Amphibalanus</taxon>
    </lineage>
</organism>
<proteinExistence type="inferred from homology"/>
<feature type="domain" description="Granulins" evidence="6">
    <location>
        <begin position="75"/>
        <end position="88"/>
    </location>
</feature>
<sequence>MCIPGPGEHRLLRLGRPEGLRSGGGHPVPLARSAAAPAVDDKCPDGKTSCNAAATCCALRSGGYACCPEANAVCCPDHIHCCPQGTKCDVKHRTCLKVQKHPILTLL</sequence>
<dbReference type="InterPro" id="IPR039036">
    <property type="entry name" value="Granulin_fam"/>
</dbReference>
<gene>
    <name evidence="7" type="primary">GRN</name>
    <name evidence="7" type="ORF">FJT64_002499</name>
</gene>
<protein>
    <submittedName>
        <fullName evidence="7">Granulin</fullName>
    </submittedName>
</protein>
<dbReference type="SMART" id="SM00277">
    <property type="entry name" value="GRAN"/>
    <property type="match status" value="1"/>
</dbReference>
<comment type="caution">
    <text evidence="7">The sequence shown here is derived from an EMBL/GenBank/DDBJ whole genome shotgun (WGS) entry which is preliminary data.</text>
</comment>
<name>A0A6A4WEG4_AMPAM</name>
<accession>A0A6A4WEG4</accession>
<evidence type="ECO:0000313" key="7">
    <source>
        <dbReference type="EMBL" id="KAF0305746.1"/>
    </source>
</evidence>
<dbReference type="PANTHER" id="PTHR12274">
    <property type="entry name" value="GRANULIN"/>
    <property type="match status" value="1"/>
</dbReference>
<comment type="similarity">
    <text evidence="2">Belongs to the granulin family.</text>
</comment>
<evidence type="ECO:0000259" key="6">
    <source>
        <dbReference type="PROSITE" id="PS00799"/>
    </source>
</evidence>
<comment type="subcellular location">
    <subcellularLocation>
        <location evidence="1">Secreted</location>
    </subcellularLocation>
</comment>
<dbReference type="InterPro" id="IPR000118">
    <property type="entry name" value="Granulin"/>
</dbReference>
<dbReference type="Proteomes" id="UP000440578">
    <property type="component" value="Unassembled WGS sequence"/>
</dbReference>
<dbReference type="EMBL" id="VIIS01000725">
    <property type="protein sequence ID" value="KAF0305746.1"/>
    <property type="molecule type" value="Genomic_DNA"/>
</dbReference>
<dbReference type="PROSITE" id="PS00799">
    <property type="entry name" value="GRANULINS"/>
    <property type="match status" value="1"/>
</dbReference>
<evidence type="ECO:0000256" key="5">
    <source>
        <dbReference type="SAM" id="MobiDB-lite"/>
    </source>
</evidence>
<keyword evidence="3" id="KW-0964">Secreted</keyword>
<evidence type="ECO:0000256" key="4">
    <source>
        <dbReference type="ARBA" id="ARBA00023157"/>
    </source>
</evidence>
<dbReference type="OrthoDB" id="5912242at2759"/>
<dbReference type="InterPro" id="IPR037277">
    <property type="entry name" value="Granulin_sf"/>
</dbReference>
<dbReference type="AlphaFoldDB" id="A0A6A4WEG4"/>
<feature type="compositionally biased region" description="Basic and acidic residues" evidence="5">
    <location>
        <begin position="7"/>
        <end position="19"/>
    </location>
</feature>
<feature type="region of interest" description="Disordered" evidence="5">
    <location>
        <begin position="1"/>
        <end position="27"/>
    </location>
</feature>
<dbReference type="SUPFAM" id="SSF57277">
    <property type="entry name" value="Granulin repeat"/>
    <property type="match status" value="1"/>
</dbReference>
<dbReference type="GO" id="GO:0005576">
    <property type="term" value="C:extracellular region"/>
    <property type="evidence" value="ECO:0007669"/>
    <property type="project" value="UniProtKB-SubCell"/>
</dbReference>
<dbReference type="PANTHER" id="PTHR12274:SF3">
    <property type="entry name" value="PROGRANULIN"/>
    <property type="match status" value="1"/>
</dbReference>
<reference evidence="7 8" key="1">
    <citation type="submission" date="2019-07" db="EMBL/GenBank/DDBJ databases">
        <title>Draft genome assembly of a fouling barnacle, Amphibalanus amphitrite (Darwin, 1854): The first reference genome for Thecostraca.</title>
        <authorList>
            <person name="Kim W."/>
        </authorList>
    </citation>
    <scope>NUCLEOTIDE SEQUENCE [LARGE SCALE GENOMIC DNA]</scope>
    <source>
        <strain evidence="7">SNU_AA5</strain>
        <tissue evidence="7">Soma without cirri and trophi</tissue>
    </source>
</reference>
<evidence type="ECO:0000256" key="3">
    <source>
        <dbReference type="ARBA" id="ARBA00022525"/>
    </source>
</evidence>
<evidence type="ECO:0000313" key="8">
    <source>
        <dbReference type="Proteomes" id="UP000440578"/>
    </source>
</evidence>